<gene>
    <name evidence="1" type="ORF">ACFS5J_02000</name>
</gene>
<evidence type="ECO:0000313" key="1">
    <source>
        <dbReference type="EMBL" id="MFD2890780.1"/>
    </source>
</evidence>
<dbReference type="PROSITE" id="PS51257">
    <property type="entry name" value="PROKAR_LIPOPROTEIN"/>
    <property type="match status" value="1"/>
</dbReference>
<comment type="caution">
    <text evidence="1">The sequence shown here is derived from an EMBL/GenBank/DDBJ whole genome shotgun (WGS) entry which is preliminary data.</text>
</comment>
<protein>
    <submittedName>
        <fullName evidence="1">DUF4252 domain-containing protein</fullName>
    </submittedName>
</protein>
<keyword evidence="2" id="KW-1185">Reference proteome</keyword>
<reference evidence="2" key="1">
    <citation type="journal article" date="2019" name="Int. J. Syst. Evol. Microbiol.">
        <title>The Global Catalogue of Microorganisms (GCM) 10K type strain sequencing project: providing services to taxonomists for standard genome sequencing and annotation.</title>
        <authorList>
            <consortium name="The Broad Institute Genomics Platform"/>
            <consortium name="The Broad Institute Genome Sequencing Center for Infectious Disease"/>
            <person name="Wu L."/>
            <person name="Ma J."/>
        </authorList>
    </citation>
    <scope>NUCLEOTIDE SEQUENCE [LARGE SCALE GENOMIC DNA]</scope>
    <source>
        <strain evidence="2">KCTC 22671</strain>
    </source>
</reference>
<sequence length="175" mass="19557">MKKYIVLIAAILIASCSSKPSLQKYIVERSESPGFVVLDLGSSIINTDKVALSVADKEALESFEKLNVLVFKKDTLNENKFDDESAKVKTILNDEAYQELIKYGGADKSAIVYFVGNENAIDEFVLYAAQRETGFAIVRVIGDNMNPNQVLRLVSLLQKSKFDFEQLKPLQDILK</sequence>
<dbReference type="Pfam" id="PF14060">
    <property type="entry name" value="DUF4252"/>
    <property type="match status" value="1"/>
</dbReference>
<proteinExistence type="predicted"/>
<dbReference type="RefSeq" id="WP_379810281.1">
    <property type="nucleotide sequence ID" value="NZ_JBHUPC010000010.1"/>
</dbReference>
<dbReference type="InterPro" id="IPR025348">
    <property type="entry name" value="DUF4252"/>
</dbReference>
<dbReference type="EMBL" id="JBHUPC010000010">
    <property type="protein sequence ID" value="MFD2890780.1"/>
    <property type="molecule type" value="Genomic_DNA"/>
</dbReference>
<evidence type="ECO:0000313" key="2">
    <source>
        <dbReference type="Proteomes" id="UP001597534"/>
    </source>
</evidence>
<dbReference type="Proteomes" id="UP001597534">
    <property type="component" value="Unassembled WGS sequence"/>
</dbReference>
<organism evidence="1 2">
    <name type="scientific">Flavobacterium chuncheonense</name>
    <dbReference type="NCBI Taxonomy" id="2026653"/>
    <lineage>
        <taxon>Bacteria</taxon>
        <taxon>Pseudomonadati</taxon>
        <taxon>Bacteroidota</taxon>
        <taxon>Flavobacteriia</taxon>
        <taxon>Flavobacteriales</taxon>
        <taxon>Flavobacteriaceae</taxon>
        <taxon>Flavobacterium</taxon>
    </lineage>
</organism>
<name>A0ABW5YID3_9FLAO</name>
<accession>A0ABW5YID3</accession>